<comment type="caution">
    <text evidence="3">The sequence shown here is derived from an EMBL/GenBank/DDBJ whole genome shotgun (WGS) entry which is preliminary data.</text>
</comment>
<sequence length="239" mass="26915">MKQSTNQAVLVGGVLGSLIVLVLIAIFVALIIKLVWKRRGHTQPVEGRRFHNRDMINTTYTHREPSPYECPARQPQDHDYAELEREHPHDSSQHQDLVHLYEEADKYLRGVNDESHANVGYQLTGKEINGKRLQFQCIITPPPEDDYANPDDAVTSIIQESTGSQTVMAEQHNYAVLEQDIATLEGNKGMETKKEDSTEISHSPLTESSTTISEVENKNESNTPASLESNSEYDYPSCH</sequence>
<proteinExistence type="predicted"/>
<evidence type="ECO:0000313" key="3">
    <source>
        <dbReference type="EMBL" id="CAI8053030.1"/>
    </source>
</evidence>
<evidence type="ECO:0000313" key="4">
    <source>
        <dbReference type="Proteomes" id="UP001174909"/>
    </source>
</evidence>
<gene>
    <name evidence="3" type="ORF">GBAR_LOCUS29006</name>
</gene>
<keyword evidence="2" id="KW-0812">Transmembrane</keyword>
<feature type="compositionally biased region" description="Polar residues" evidence="1">
    <location>
        <begin position="200"/>
        <end position="232"/>
    </location>
</feature>
<name>A0AA35TRB6_GEOBA</name>
<dbReference type="AlphaFoldDB" id="A0AA35TRB6"/>
<feature type="region of interest" description="Disordered" evidence="1">
    <location>
        <begin position="188"/>
        <end position="239"/>
    </location>
</feature>
<feature type="compositionally biased region" description="Basic and acidic residues" evidence="1">
    <location>
        <begin position="188"/>
        <end position="199"/>
    </location>
</feature>
<dbReference type="Proteomes" id="UP001174909">
    <property type="component" value="Unassembled WGS sequence"/>
</dbReference>
<evidence type="ECO:0000256" key="1">
    <source>
        <dbReference type="SAM" id="MobiDB-lite"/>
    </source>
</evidence>
<keyword evidence="2" id="KW-0472">Membrane</keyword>
<dbReference type="CDD" id="cd12087">
    <property type="entry name" value="TM_EGFR-like"/>
    <property type="match status" value="1"/>
</dbReference>
<protein>
    <submittedName>
        <fullName evidence="3">Uncharacterized protein</fullName>
    </submittedName>
</protein>
<reference evidence="3" key="1">
    <citation type="submission" date="2023-03" db="EMBL/GenBank/DDBJ databases">
        <authorList>
            <person name="Steffen K."/>
            <person name="Cardenas P."/>
        </authorList>
    </citation>
    <scope>NUCLEOTIDE SEQUENCE</scope>
</reference>
<organism evidence="3 4">
    <name type="scientific">Geodia barretti</name>
    <name type="common">Barrett's horny sponge</name>
    <dbReference type="NCBI Taxonomy" id="519541"/>
    <lineage>
        <taxon>Eukaryota</taxon>
        <taxon>Metazoa</taxon>
        <taxon>Porifera</taxon>
        <taxon>Demospongiae</taxon>
        <taxon>Heteroscleromorpha</taxon>
        <taxon>Tetractinellida</taxon>
        <taxon>Astrophorina</taxon>
        <taxon>Geodiidae</taxon>
        <taxon>Geodia</taxon>
    </lineage>
</organism>
<keyword evidence="2" id="KW-1133">Transmembrane helix</keyword>
<accession>A0AA35TRB6</accession>
<feature type="transmembrane region" description="Helical" evidence="2">
    <location>
        <begin position="12"/>
        <end position="36"/>
    </location>
</feature>
<evidence type="ECO:0000256" key="2">
    <source>
        <dbReference type="SAM" id="Phobius"/>
    </source>
</evidence>
<keyword evidence="4" id="KW-1185">Reference proteome</keyword>
<dbReference type="EMBL" id="CASHTH010004061">
    <property type="protein sequence ID" value="CAI8053030.1"/>
    <property type="molecule type" value="Genomic_DNA"/>
</dbReference>